<feature type="domain" description="Acyl-CoA oxidase/dehydrogenase middle" evidence="7">
    <location>
        <begin position="122"/>
        <end position="217"/>
    </location>
</feature>
<dbReference type="InterPro" id="IPR036250">
    <property type="entry name" value="AcylCo_DH-like_C"/>
</dbReference>
<dbReference type="PROSITE" id="PS00072">
    <property type="entry name" value="ACYL_COA_DH_1"/>
    <property type="match status" value="1"/>
</dbReference>
<dbReference type="Pfam" id="PF00441">
    <property type="entry name" value="Acyl-CoA_dh_1"/>
    <property type="match status" value="1"/>
</dbReference>
<evidence type="ECO:0000256" key="1">
    <source>
        <dbReference type="ARBA" id="ARBA00001974"/>
    </source>
</evidence>
<dbReference type="InterPro" id="IPR013786">
    <property type="entry name" value="AcylCoA_DH/ox_N"/>
</dbReference>
<accession>A0ABW5V5S7</accession>
<dbReference type="InterPro" id="IPR006091">
    <property type="entry name" value="Acyl-CoA_Oxase/DH_mid-dom"/>
</dbReference>
<evidence type="ECO:0000256" key="5">
    <source>
        <dbReference type="RuleBase" id="RU362125"/>
    </source>
</evidence>
<dbReference type="SUPFAM" id="SSF56645">
    <property type="entry name" value="Acyl-CoA dehydrogenase NM domain-like"/>
    <property type="match status" value="1"/>
</dbReference>
<keyword evidence="4 5" id="KW-0274">FAD</keyword>
<dbReference type="Pfam" id="PF02770">
    <property type="entry name" value="Acyl-CoA_dh_M"/>
    <property type="match status" value="1"/>
</dbReference>
<name>A0ABW5V5S7_9BACI</name>
<dbReference type="CDD" id="cd01158">
    <property type="entry name" value="SCAD_SBCAD"/>
    <property type="match status" value="1"/>
</dbReference>
<evidence type="ECO:0000256" key="2">
    <source>
        <dbReference type="ARBA" id="ARBA00009347"/>
    </source>
</evidence>
<dbReference type="Proteomes" id="UP001597502">
    <property type="component" value="Unassembled WGS sequence"/>
</dbReference>
<dbReference type="Gene3D" id="1.20.140.10">
    <property type="entry name" value="Butyryl-CoA Dehydrogenase, subunit A, domain 3"/>
    <property type="match status" value="1"/>
</dbReference>
<evidence type="ECO:0000256" key="3">
    <source>
        <dbReference type="ARBA" id="ARBA00022630"/>
    </source>
</evidence>
<comment type="caution">
    <text evidence="9">The sequence shown here is derived from an EMBL/GenBank/DDBJ whole genome shotgun (WGS) entry which is preliminary data.</text>
</comment>
<comment type="cofactor">
    <cofactor evidence="1 5">
        <name>FAD</name>
        <dbReference type="ChEBI" id="CHEBI:57692"/>
    </cofactor>
</comment>
<dbReference type="PIRSF" id="PIRSF016578">
    <property type="entry name" value="HsaA"/>
    <property type="match status" value="1"/>
</dbReference>
<keyword evidence="10" id="KW-1185">Reference proteome</keyword>
<evidence type="ECO:0000259" key="6">
    <source>
        <dbReference type="Pfam" id="PF00441"/>
    </source>
</evidence>
<protein>
    <submittedName>
        <fullName evidence="9">Acyl-CoA dehydrogenase</fullName>
    </submittedName>
</protein>
<dbReference type="InterPro" id="IPR009075">
    <property type="entry name" value="AcylCo_DH/oxidase_C"/>
</dbReference>
<dbReference type="EMBL" id="JBHUNA010000018">
    <property type="protein sequence ID" value="MFD2761039.1"/>
    <property type="molecule type" value="Genomic_DNA"/>
</dbReference>
<dbReference type="InterPro" id="IPR037069">
    <property type="entry name" value="AcylCoA_DH/ox_N_sf"/>
</dbReference>
<feature type="domain" description="Acyl-CoA dehydrogenase/oxidase C-terminal" evidence="6">
    <location>
        <begin position="229"/>
        <end position="377"/>
    </location>
</feature>
<dbReference type="InterPro" id="IPR006089">
    <property type="entry name" value="Acyl-CoA_DH_CS"/>
</dbReference>
<dbReference type="PANTHER" id="PTHR43884:SF41">
    <property type="entry name" value="ACYL-COA DEHYDROGENASE"/>
    <property type="match status" value="1"/>
</dbReference>
<feature type="domain" description="Acyl-CoA dehydrogenase/oxidase N-terminal" evidence="8">
    <location>
        <begin position="6"/>
        <end position="118"/>
    </location>
</feature>
<dbReference type="RefSeq" id="WP_382393122.1">
    <property type="nucleotide sequence ID" value="NZ_JBHUNA010000018.1"/>
</dbReference>
<reference evidence="10" key="1">
    <citation type="journal article" date="2019" name="Int. J. Syst. Evol. Microbiol.">
        <title>The Global Catalogue of Microorganisms (GCM) 10K type strain sequencing project: providing services to taxonomists for standard genome sequencing and annotation.</title>
        <authorList>
            <consortium name="The Broad Institute Genomics Platform"/>
            <consortium name="The Broad Institute Genome Sequencing Center for Infectious Disease"/>
            <person name="Wu L."/>
            <person name="Ma J."/>
        </authorList>
    </citation>
    <scope>NUCLEOTIDE SEQUENCE [LARGE SCALE GENOMIC DNA]</scope>
    <source>
        <strain evidence="10">TISTR 1535</strain>
    </source>
</reference>
<dbReference type="PROSITE" id="PS00073">
    <property type="entry name" value="ACYL_COA_DH_2"/>
    <property type="match status" value="1"/>
</dbReference>
<evidence type="ECO:0000259" key="7">
    <source>
        <dbReference type="Pfam" id="PF02770"/>
    </source>
</evidence>
<comment type="similarity">
    <text evidence="2 5">Belongs to the acyl-CoA dehydrogenase family.</text>
</comment>
<evidence type="ECO:0000313" key="10">
    <source>
        <dbReference type="Proteomes" id="UP001597502"/>
    </source>
</evidence>
<proteinExistence type="inferred from homology"/>
<dbReference type="Gene3D" id="1.10.540.10">
    <property type="entry name" value="Acyl-CoA dehydrogenase/oxidase, N-terminal domain"/>
    <property type="match status" value="1"/>
</dbReference>
<keyword evidence="5" id="KW-0560">Oxidoreductase</keyword>
<evidence type="ECO:0000259" key="8">
    <source>
        <dbReference type="Pfam" id="PF02771"/>
    </source>
</evidence>
<dbReference type="PANTHER" id="PTHR43884">
    <property type="entry name" value="ACYL-COA DEHYDROGENASE"/>
    <property type="match status" value="1"/>
</dbReference>
<evidence type="ECO:0000313" key="9">
    <source>
        <dbReference type="EMBL" id="MFD2761039.1"/>
    </source>
</evidence>
<dbReference type="Pfam" id="PF02771">
    <property type="entry name" value="Acyl-CoA_dh_N"/>
    <property type="match status" value="1"/>
</dbReference>
<dbReference type="InterPro" id="IPR009100">
    <property type="entry name" value="AcylCoA_DH/oxidase_NM_dom_sf"/>
</dbReference>
<dbReference type="InterPro" id="IPR046373">
    <property type="entry name" value="Acyl-CoA_Oxase/DH_mid-dom_sf"/>
</dbReference>
<gene>
    <name evidence="9" type="ORF">ACFSUO_08660</name>
</gene>
<sequence length="379" mass="41534">MNFQLTEEQEMLRKMVRDFAKNDVEPTAAERDEEERFDRAIFDKMAELGLTGIPWPEEYGGIGSDFVSYVIAVEELSRVCASTGVTLSAHLSLASWPIYKYGNEEQKKTFLHRLATGEALGAYALSEPGSGSDAAAMKTVAKKDGDDYILNGNKVWITNGGVADLYVVFAMTDPEAKHKGISAFIVEKGTEGFTFGKKEKKLGIRSSPTTELIFENCRIPKENMLGEEGQGFKIAMSTLDGGRNGIAAQALGIAQGALDAAVDYAKEREQFGKPIAANQGISFKLADMATDVESSRLLTYQAAWLESEGKPYGKASAMSKLFAGDAAMRITTEAVQVFGGYGYTKDYPVERYMRDAKITQIYEGTNEIQRLVIGRMLTK</sequence>
<organism evidence="9 10">
    <name type="scientific">Lentibacillus juripiscarius</name>
    <dbReference type="NCBI Taxonomy" id="257446"/>
    <lineage>
        <taxon>Bacteria</taxon>
        <taxon>Bacillati</taxon>
        <taxon>Bacillota</taxon>
        <taxon>Bacilli</taxon>
        <taxon>Bacillales</taxon>
        <taxon>Bacillaceae</taxon>
        <taxon>Lentibacillus</taxon>
    </lineage>
</organism>
<keyword evidence="3 5" id="KW-0285">Flavoprotein</keyword>
<evidence type="ECO:0000256" key="4">
    <source>
        <dbReference type="ARBA" id="ARBA00022827"/>
    </source>
</evidence>
<dbReference type="Gene3D" id="2.40.110.10">
    <property type="entry name" value="Butyryl-CoA Dehydrogenase, subunit A, domain 2"/>
    <property type="match status" value="1"/>
</dbReference>
<dbReference type="SUPFAM" id="SSF47203">
    <property type="entry name" value="Acyl-CoA dehydrogenase C-terminal domain-like"/>
    <property type="match status" value="1"/>
</dbReference>